<evidence type="ECO:0000256" key="2">
    <source>
        <dbReference type="ARBA" id="ARBA00001946"/>
    </source>
</evidence>
<dbReference type="VEuPathDB" id="TrichDB:TRFO_41035"/>
<dbReference type="Pfam" id="PF21180">
    <property type="entry name" value="TOP6A-Spo11_Toprim"/>
    <property type="match status" value="1"/>
</dbReference>
<dbReference type="RefSeq" id="XP_068370516.1">
    <property type="nucleotide sequence ID" value="XM_068513548.1"/>
</dbReference>
<comment type="cofactor">
    <cofactor evidence="2">
        <name>Mg(2+)</name>
        <dbReference type="ChEBI" id="CHEBI:18420"/>
    </cofactor>
</comment>
<proteinExistence type="inferred from homology"/>
<dbReference type="GO" id="GO:0000706">
    <property type="term" value="P:meiotic DNA double-strand break processing"/>
    <property type="evidence" value="ECO:0007669"/>
    <property type="project" value="TreeGrafter"/>
</dbReference>
<evidence type="ECO:0000256" key="1">
    <source>
        <dbReference type="ARBA" id="ARBA00000185"/>
    </source>
</evidence>
<evidence type="ECO:0000256" key="11">
    <source>
        <dbReference type="ARBA" id="ARBA00023242"/>
    </source>
</evidence>
<dbReference type="EC" id="5.6.2.2" evidence="5"/>
<evidence type="ECO:0000256" key="6">
    <source>
        <dbReference type="ARBA" id="ARBA00022723"/>
    </source>
</evidence>
<dbReference type="PANTHER" id="PTHR10848:SF0">
    <property type="entry name" value="MEIOTIC RECOMBINATION PROTEIN SPO11"/>
    <property type="match status" value="1"/>
</dbReference>
<comment type="caution">
    <text evidence="15">The sequence shown here is derived from an EMBL/GenBank/DDBJ whole genome shotgun (WGS) entry which is preliminary data.</text>
</comment>
<dbReference type="InterPro" id="IPR013048">
    <property type="entry name" value="Meiotic_Spo11"/>
</dbReference>
<comment type="catalytic activity">
    <reaction evidence="1 12">
        <text>ATP-dependent breakage, passage and rejoining of double-stranded DNA.</text>
        <dbReference type="EC" id="5.6.2.2"/>
    </reaction>
</comment>
<dbReference type="OrthoDB" id="5377392at2759"/>
<name>A0A1J4L5U3_9EUKA</name>
<dbReference type="InterPro" id="IPR036078">
    <property type="entry name" value="Spo11/TopoVI_A_sf"/>
</dbReference>
<accession>A0A1J4L5U3</accession>
<keyword evidence="16" id="KW-1185">Reference proteome</keyword>
<keyword evidence="10 12" id="KW-0413">Isomerase</keyword>
<dbReference type="PANTHER" id="PTHR10848">
    <property type="entry name" value="MEIOTIC RECOMBINATION PROTEIN SPO11"/>
    <property type="match status" value="1"/>
</dbReference>
<keyword evidence="7" id="KW-0460">Magnesium</keyword>
<comment type="subcellular location">
    <subcellularLocation>
        <location evidence="3">Nucleus</location>
    </subcellularLocation>
</comment>
<dbReference type="InterPro" id="IPR013049">
    <property type="entry name" value="Spo11/TopoVI_A_N"/>
</dbReference>
<dbReference type="Pfam" id="PF04406">
    <property type="entry name" value="TP6A_N"/>
    <property type="match status" value="1"/>
</dbReference>
<keyword evidence="8 12" id="KW-0799">Topoisomerase</keyword>
<dbReference type="CDD" id="cd00223">
    <property type="entry name" value="TOPRIM_TopoIIB_SPO"/>
    <property type="match status" value="1"/>
</dbReference>
<dbReference type="PROSITE" id="PS52041">
    <property type="entry name" value="TOPO_IIB"/>
    <property type="match status" value="1"/>
</dbReference>
<dbReference type="EMBL" id="MLAK01000007">
    <property type="protein sequence ID" value="OHT17380.1"/>
    <property type="molecule type" value="Genomic_DNA"/>
</dbReference>
<dbReference type="SUPFAM" id="SSF56726">
    <property type="entry name" value="DNA topoisomerase IV, alpha subunit"/>
    <property type="match status" value="1"/>
</dbReference>
<evidence type="ECO:0000313" key="15">
    <source>
        <dbReference type="EMBL" id="OHT17380.1"/>
    </source>
</evidence>
<dbReference type="AlphaFoldDB" id="A0A1J4L5U3"/>
<reference evidence="15" key="1">
    <citation type="submission" date="2016-10" db="EMBL/GenBank/DDBJ databases">
        <authorList>
            <person name="Benchimol M."/>
            <person name="Almeida L.G."/>
            <person name="Vasconcelos A.T."/>
            <person name="Perreira-Neves A."/>
            <person name="Rosa I.A."/>
            <person name="Tasca T."/>
            <person name="Bogo M.R."/>
            <person name="de Souza W."/>
        </authorList>
    </citation>
    <scope>NUCLEOTIDE SEQUENCE [LARGE SCALE GENOMIC DNA]</scope>
    <source>
        <strain evidence="15">K</strain>
    </source>
</reference>
<comment type="similarity">
    <text evidence="4 12">Belongs to the TOP6A family.</text>
</comment>
<dbReference type="PRINTS" id="PR01550">
    <property type="entry name" value="TOP6AFAMILY"/>
</dbReference>
<evidence type="ECO:0000256" key="9">
    <source>
        <dbReference type="ARBA" id="ARBA00023125"/>
    </source>
</evidence>
<dbReference type="GeneID" id="94848252"/>
<evidence type="ECO:0000256" key="8">
    <source>
        <dbReference type="ARBA" id="ARBA00023029"/>
    </source>
</evidence>
<dbReference type="Proteomes" id="UP000179807">
    <property type="component" value="Unassembled WGS sequence"/>
</dbReference>
<evidence type="ECO:0000256" key="3">
    <source>
        <dbReference type="ARBA" id="ARBA00004123"/>
    </source>
</evidence>
<keyword evidence="9 12" id="KW-0238">DNA-binding</keyword>
<keyword evidence="11" id="KW-0539">Nucleus</keyword>
<evidence type="ECO:0000256" key="10">
    <source>
        <dbReference type="ARBA" id="ARBA00023235"/>
    </source>
</evidence>
<dbReference type="InterPro" id="IPR034136">
    <property type="entry name" value="TOPRIM_Topo6A/Spo11"/>
</dbReference>
<dbReference type="GO" id="GO:0003677">
    <property type="term" value="F:DNA binding"/>
    <property type="evidence" value="ECO:0007669"/>
    <property type="project" value="UniProtKB-UniRule"/>
</dbReference>
<dbReference type="InterPro" id="IPR036388">
    <property type="entry name" value="WH-like_DNA-bd_sf"/>
</dbReference>
<dbReference type="GO" id="GO:0005524">
    <property type="term" value="F:ATP binding"/>
    <property type="evidence" value="ECO:0007669"/>
    <property type="project" value="InterPro"/>
</dbReference>
<dbReference type="GO" id="GO:0000228">
    <property type="term" value="C:nuclear chromosome"/>
    <property type="evidence" value="ECO:0007669"/>
    <property type="project" value="TreeGrafter"/>
</dbReference>
<dbReference type="Gene3D" id="1.10.10.10">
    <property type="entry name" value="Winged helix-like DNA-binding domain superfamily/Winged helix DNA-binding domain"/>
    <property type="match status" value="1"/>
</dbReference>
<evidence type="ECO:0000256" key="12">
    <source>
        <dbReference type="PROSITE-ProRule" id="PRU01385"/>
    </source>
</evidence>
<evidence type="ECO:0000256" key="5">
    <source>
        <dbReference type="ARBA" id="ARBA00012895"/>
    </source>
</evidence>
<keyword evidence="6" id="KW-0479">Metal-binding</keyword>
<dbReference type="PRINTS" id="PR01551">
    <property type="entry name" value="SPO11HOMOLOG"/>
</dbReference>
<dbReference type="GO" id="GO:0003918">
    <property type="term" value="F:DNA topoisomerase type II (double strand cut, ATP-hydrolyzing) activity"/>
    <property type="evidence" value="ECO:0007669"/>
    <property type="project" value="UniProtKB-UniRule"/>
</dbReference>
<feature type="active site" description="O-(5'-phospho-DNA)-tyrosine intermediate" evidence="12">
    <location>
        <position position="124"/>
    </location>
</feature>
<dbReference type="GO" id="GO:0042138">
    <property type="term" value="P:meiotic DNA double-strand break formation"/>
    <property type="evidence" value="ECO:0007669"/>
    <property type="project" value="InterPro"/>
</dbReference>
<dbReference type="Gene3D" id="3.40.1360.10">
    <property type="match status" value="1"/>
</dbReference>
<feature type="domain" description="Topoisomerase 6 subunit A/Spo11 TOPRIM" evidence="14">
    <location>
        <begin position="204"/>
        <end position="385"/>
    </location>
</feature>
<evidence type="ECO:0000259" key="14">
    <source>
        <dbReference type="Pfam" id="PF21180"/>
    </source>
</evidence>
<evidence type="ECO:0000256" key="4">
    <source>
        <dbReference type="ARBA" id="ARBA00006559"/>
    </source>
</evidence>
<dbReference type="GO" id="GO:0007131">
    <property type="term" value="P:reciprocal meiotic recombination"/>
    <property type="evidence" value="ECO:0007669"/>
    <property type="project" value="TreeGrafter"/>
</dbReference>
<sequence>MIEEEIFSQWEINDDDVISFCQSSIISPEEVIYRIERIAEYVIDQIKSIPPPDDVEIRLNVRSSPSNSQVDPILGVFVQYDTPSKKIYSLVKNPHQFAVFFRVLSIVHGSLKRGEIITKRSIFYQDTSLFGNQNIVNTTIEDIACCLEIPRTSLNVVACQKGLVAGPLQWQSSNGVVTDCSNNVEMIPSLVDSIVAQKTRAVAILVIEKETVFQRLVQSSIVNEAILVTAKGIPDYSTRLFLKLLEDSFEIPIVGLFDADPYGAFIFFIYRFGSRSSAYDGMNMTVSSMKWLGIRPKEFIRLGLSNANQNFDMNSNLNLSLNLGGKCMELTKNDHKLLDKMIEERNIPDIYRDELVVMKERNKKCEIEVLLDSNHTLTDLYLPQKFAEQDWI</sequence>
<organism evidence="15 16">
    <name type="scientific">Tritrichomonas foetus</name>
    <dbReference type="NCBI Taxonomy" id="1144522"/>
    <lineage>
        <taxon>Eukaryota</taxon>
        <taxon>Metamonada</taxon>
        <taxon>Parabasalia</taxon>
        <taxon>Tritrichomonadida</taxon>
        <taxon>Tritrichomonadidae</taxon>
        <taxon>Tritrichomonas</taxon>
    </lineage>
</organism>
<evidence type="ECO:0000259" key="13">
    <source>
        <dbReference type="Pfam" id="PF04406"/>
    </source>
</evidence>
<gene>
    <name evidence="15" type="primary">Spo11</name>
    <name evidence="15" type="ORF">TRFO_41035</name>
</gene>
<dbReference type="GO" id="GO:0046872">
    <property type="term" value="F:metal ion binding"/>
    <property type="evidence" value="ECO:0007669"/>
    <property type="project" value="UniProtKB-KW"/>
</dbReference>
<evidence type="ECO:0000313" key="16">
    <source>
        <dbReference type="Proteomes" id="UP000179807"/>
    </source>
</evidence>
<dbReference type="InterPro" id="IPR002815">
    <property type="entry name" value="Spo11/TopoVI_A"/>
</dbReference>
<protein>
    <recommendedName>
        <fullName evidence="5">DNA topoisomerase (ATP-hydrolyzing)</fullName>
        <ecNumber evidence="5">5.6.2.2</ecNumber>
    </recommendedName>
</protein>
<feature type="domain" description="Spo11/DNA topoisomerase VI subunit A N-terminal" evidence="13">
    <location>
        <begin position="96"/>
        <end position="156"/>
    </location>
</feature>
<evidence type="ECO:0000256" key="7">
    <source>
        <dbReference type="ARBA" id="ARBA00022842"/>
    </source>
</evidence>